<keyword evidence="2" id="KW-1185">Reference proteome</keyword>
<organism evidence="1 2">
    <name type="scientific">Mycena sanguinolenta</name>
    <dbReference type="NCBI Taxonomy" id="230812"/>
    <lineage>
        <taxon>Eukaryota</taxon>
        <taxon>Fungi</taxon>
        <taxon>Dikarya</taxon>
        <taxon>Basidiomycota</taxon>
        <taxon>Agaricomycotina</taxon>
        <taxon>Agaricomycetes</taxon>
        <taxon>Agaricomycetidae</taxon>
        <taxon>Agaricales</taxon>
        <taxon>Marasmiineae</taxon>
        <taxon>Mycenaceae</taxon>
        <taxon>Mycena</taxon>
    </lineage>
</organism>
<evidence type="ECO:0000313" key="2">
    <source>
        <dbReference type="Proteomes" id="UP000623467"/>
    </source>
</evidence>
<evidence type="ECO:0000313" key="1">
    <source>
        <dbReference type="EMBL" id="KAF7360897.1"/>
    </source>
</evidence>
<protein>
    <recommendedName>
        <fullName evidence="3">F-box domain-containing protein</fullName>
    </recommendedName>
</protein>
<sequence length="534" mass="61078">MRQPVDYQHLVPAEVWMTCWALCDSRQLRRISMHQTLDIEVLVRRLTPDNWIDHFHHLHRTAVRLDSLAASPFHTSSRSYIKHMKMFDTMQDRVTSTFFTTLGLYRNISSLHIKTYRIDAAAWQTLLCLSMLHTLHLDAYQIDTGDETSAIAGSLPKTALVATRQLRGLHSEARKIDKGNEISEISGSRYNRGLAAPRKLRSLHLPHARLLLDAFSASELPYLVHLSIQAIRSAQDMEPFVRFVEQCPRLESLTVIGTPPTSPLRYIDIPPHSLSLLHTLTGPSYLSRSLAPGRPIRSVRVVEHGLDIDNLLSLCIDISRSTVPVHALALPRAAPTLGFLQRLLALFPDVRELYLRIQNPMPSGISFCVWPKHPNYVVDERVPLFCDADAFDGLPAEELSDDETKDDPAKVEDITSEEFRARPVRRWSRFLTRHTETILTWIFDGLLDLPFDIKSLRLETNNEEEIPLERQHQALVSLSKRYARLHEVQVGKYGRIWRREGSRNVWKAEGMTAVRIVRGTNDDRESVSAANYYE</sequence>
<evidence type="ECO:0008006" key="3">
    <source>
        <dbReference type="Google" id="ProtNLM"/>
    </source>
</evidence>
<name>A0A8H7D692_9AGAR</name>
<dbReference type="AlphaFoldDB" id="A0A8H7D692"/>
<gene>
    <name evidence="1" type="ORF">MSAN_01119400</name>
</gene>
<dbReference type="OrthoDB" id="3053775at2759"/>
<dbReference type="InterPro" id="IPR032675">
    <property type="entry name" value="LRR_dom_sf"/>
</dbReference>
<dbReference type="Proteomes" id="UP000623467">
    <property type="component" value="Unassembled WGS sequence"/>
</dbReference>
<dbReference type="EMBL" id="JACAZH010000008">
    <property type="protein sequence ID" value="KAF7360897.1"/>
    <property type="molecule type" value="Genomic_DNA"/>
</dbReference>
<accession>A0A8H7D692</accession>
<reference evidence="1" key="1">
    <citation type="submission" date="2020-05" db="EMBL/GenBank/DDBJ databases">
        <title>Mycena genomes resolve the evolution of fungal bioluminescence.</title>
        <authorList>
            <person name="Tsai I.J."/>
        </authorList>
    </citation>
    <scope>NUCLEOTIDE SEQUENCE</scope>
    <source>
        <strain evidence="1">160909Yilan</strain>
    </source>
</reference>
<dbReference type="SUPFAM" id="SSF52047">
    <property type="entry name" value="RNI-like"/>
    <property type="match status" value="1"/>
</dbReference>
<dbReference type="Gene3D" id="3.80.10.10">
    <property type="entry name" value="Ribonuclease Inhibitor"/>
    <property type="match status" value="1"/>
</dbReference>
<proteinExistence type="predicted"/>
<comment type="caution">
    <text evidence="1">The sequence shown here is derived from an EMBL/GenBank/DDBJ whole genome shotgun (WGS) entry which is preliminary data.</text>
</comment>